<dbReference type="Gene3D" id="3.60.15.10">
    <property type="entry name" value="Ribonuclease Z/Hydroxyacylglutathione hydrolase-like"/>
    <property type="match status" value="1"/>
</dbReference>
<evidence type="ECO:0000259" key="6">
    <source>
        <dbReference type="SMART" id="SM00849"/>
    </source>
</evidence>
<keyword evidence="8" id="KW-1185">Reference proteome</keyword>
<feature type="domain" description="Metallo-beta-lactamase" evidence="6">
    <location>
        <begin position="47"/>
        <end position="273"/>
    </location>
</feature>
<dbReference type="Pfam" id="PF00753">
    <property type="entry name" value="Lactamase_B"/>
    <property type="match status" value="1"/>
</dbReference>
<dbReference type="InterPro" id="IPR036866">
    <property type="entry name" value="RibonucZ/Hydroxyglut_hydro"/>
</dbReference>
<evidence type="ECO:0000256" key="4">
    <source>
        <dbReference type="ARBA" id="ARBA00022801"/>
    </source>
</evidence>
<dbReference type="CDD" id="cd07729">
    <property type="entry name" value="AHL_lactonase_MBL-fold"/>
    <property type="match status" value="1"/>
</dbReference>
<dbReference type="InterPro" id="IPR051013">
    <property type="entry name" value="MBL_superfamily_lactonases"/>
</dbReference>
<dbReference type="SMART" id="SM00849">
    <property type="entry name" value="Lactamase_B"/>
    <property type="match status" value="1"/>
</dbReference>
<dbReference type="InterPro" id="IPR001279">
    <property type="entry name" value="Metallo-B-lactamas"/>
</dbReference>
<evidence type="ECO:0000313" key="7">
    <source>
        <dbReference type="EMBL" id="MFB9834885.1"/>
    </source>
</evidence>
<gene>
    <name evidence="7" type="ORF">ACFFNX_22115</name>
</gene>
<dbReference type="RefSeq" id="WP_378205341.1">
    <property type="nucleotide sequence ID" value="NZ_JBHLZP010000165.1"/>
</dbReference>
<proteinExistence type="inferred from homology"/>
<comment type="caution">
    <text evidence="7">The sequence shown here is derived from an EMBL/GenBank/DDBJ whole genome shotgun (WGS) entry which is preliminary data.</text>
</comment>
<evidence type="ECO:0000256" key="2">
    <source>
        <dbReference type="ARBA" id="ARBA00007749"/>
    </source>
</evidence>
<comment type="similarity">
    <text evidence="2">Belongs to the metallo-beta-lactamase superfamily.</text>
</comment>
<reference evidence="7 8" key="1">
    <citation type="submission" date="2024-09" db="EMBL/GenBank/DDBJ databases">
        <authorList>
            <person name="Sun Q."/>
            <person name="Mori K."/>
        </authorList>
    </citation>
    <scope>NUCLEOTIDE SEQUENCE [LARGE SCALE GENOMIC DNA]</scope>
    <source>
        <strain evidence="7 8">TBRC 0563</strain>
    </source>
</reference>
<dbReference type="Proteomes" id="UP001589627">
    <property type="component" value="Unassembled WGS sequence"/>
</dbReference>
<name>A0ABV5YIL4_9ACTN</name>
<sequence length="295" mass="32050">MSTSDPIAGVAVISTGSVAIRPEHVGPTWKNTYLWLATSRRWTAPRPINVYVVEHRQGLVLFDTGQDRASVTDPDYFPGGASGLVYSRLAKFDIGPDETLAAGLRGLGHAVQDVHTAVISHLHQDHIGGLPLLGHSEIVVSRPEWESLRRPLPQARGLLTDHIDLPGLRWRHVTMDDLADPALAPFQHGHDLFGDGSLVLLPTPGHTSGSLSMLVRRPGHRPLLMVGDLTYDDRLLAQGRLPGVGGKRQMRTATQMVNRLRARLPGLVVLPAHDPGAGRRLAAALDGHPDRRYSA</sequence>
<keyword evidence="5" id="KW-0862">Zinc</keyword>
<organism evidence="7 8">
    <name type="scientific">Actinoallomurus acaciae</name>
    <dbReference type="NCBI Taxonomy" id="502577"/>
    <lineage>
        <taxon>Bacteria</taxon>
        <taxon>Bacillati</taxon>
        <taxon>Actinomycetota</taxon>
        <taxon>Actinomycetes</taxon>
        <taxon>Streptosporangiales</taxon>
        <taxon>Thermomonosporaceae</taxon>
        <taxon>Actinoallomurus</taxon>
    </lineage>
</organism>
<keyword evidence="3" id="KW-0479">Metal-binding</keyword>
<evidence type="ECO:0000256" key="5">
    <source>
        <dbReference type="ARBA" id="ARBA00022833"/>
    </source>
</evidence>
<dbReference type="PANTHER" id="PTHR42978:SF2">
    <property type="entry name" value="102 KBASES UNSTABLE REGION: FROM 1 TO 119443"/>
    <property type="match status" value="1"/>
</dbReference>
<accession>A0ABV5YIL4</accession>
<comment type="cofactor">
    <cofactor evidence="1">
        <name>Zn(2+)</name>
        <dbReference type="ChEBI" id="CHEBI:29105"/>
    </cofactor>
</comment>
<protein>
    <submittedName>
        <fullName evidence="7">N-acyl homoserine lactonase family protein</fullName>
    </submittedName>
</protein>
<evidence type="ECO:0000313" key="8">
    <source>
        <dbReference type="Proteomes" id="UP001589627"/>
    </source>
</evidence>
<dbReference type="PANTHER" id="PTHR42978">
    <property type="entry name" value="QUORUM-QUENCHING LACTONASE YTNP-RELATED-RELATED"/>
    <property type="match status" value="1"/>
</dbReference>
<evidence type="ECO:0000256" key="1">
    <source>
        <dbReference type="ARBA" id="ARBA00001947"/>
    </source>
</evidence>
<dbReference type="EMBL" id="JBHLZP010000165">
    <property type="protein sequence ID" value="MFB9834885.1"/>
    <property type="molecule type" value="Genomic_DNA"/>
</dbReference>
<dbReference type="SUPFAM" id="SSF56281">
    <property type="entry name" value="Metallo-hydrolase/oxidoreductase"/>
    <property type="match status" value="1"/>
</dbReference>
<keyword evidence="4" id="KW-0378">Hydrolase</keyword>
<evidence type="ECO:0000256" key="3">
    <source>
        <dbReference type="ARBA" id="ARBA00022723"/>
    </source>
</evidence>